<dbReference type="OrthoDB" id="464824at2"/>
<evidence type="ECO:0000313" key="2">
    <source>
        <dbReference type="EMBL" id="ERT04017.1"/>
    </source>
</evidence>
<reference evidence="2 3" key="1">
    <citation type="journal article" date="2013" name="Front. Microbiol.">
        <title>Comparative genomic analyses of the cyanobacterium, Lyngbya aestuarii BL J, a powerful hydrogen producer.</title>
        <authorList>
            <person name="Kothari A."/>
            <person name="Vaughn M."/>
            <person name="Garcia-Pichel F."/>
        </authorList>
    </citation>
    <scope>NUCLEOTIDE SEQUENCE [LARGE SCALE GENOMIC DNA]</scope>
    <source>
        <strain evidence="2 3">BL J</strain>
    </source>
</reference>
<dbReference type="Proteomes" id="UP000017127">
    <property type="component" value="Unassembled WGS sequence"/>
</dbReference>
<feature type="region of interest" description="Disordered" evidence="1">
    <location>
        <begin position="25"/>
        <end position="66"/>
    </location>
</feature>
<keyword evidence="3" id="KW-1185">Reference proteome</keyword>
<dbReference type="AlphaFoldDB" id="U7QA18"/>
<proteinExistence type="predicted"/>
<organism evidence="2 3">
    <name type="scientific">Lyngbya aestuarii BL J</name>
    <dbReference type="NCBI Taxonomy" id="1348334"/>
    <lineage>
        <taxon>Bacteria</taxon>
        <taxon>Bacillati</taxon>
        <taxon>Cyanobacteriota</taxon>
        <taxon>Cyanophyceae</taxon>
        <taxon>Oscillatoriophycideae</taxon>
        <taxon>Oscillatoriales</taxon>
        <taxon>Microcoleaceae</taxon>
        <taxon>Lyngbya</taxon>
    </lineage>
</organism>
<evidence type="ECO:0000313" key="3">
    <source>
        <dbReference type="Proteomes" id="UP000017127"/>
    </source>
</evidence>
<name>U7QA18_9CYAN</name>
<sequence length="90" mass="10140">MDEKKQQDLRRHAAENFFNSFEKQLLETFQESESEPAPPAPPIPPAPTRSKKSKKTQNPSPEPIDLSALEEAIADIDQYLQNQSPQPPEA</sequence>
<evidence type="ECO:0000256" key="1">
    <source>
        <dbReference type="SAM" id="MobiDB-lite"/>
    </source>
</evidence>
<dbReference type="EMBL" id="AUZM01000133">
    <property type="protein sequence ID" value="ERT04017.1"/>
    <property type="molecule type" value="Genomic_DNA"/>
</dbReference>
<feature type="compositionally biased region" description="Pro residues" evidence="1">
    <location>
        <begin position="36"/>
        <end position="47"/>
    </location>
</feature>
<protein>
    <submittedName>
        <fullName evidence="2">Uncharacterized protein</fullName>
    </submittedName>
</protein>
<gene>
    <name evidence="2" type="ORF">M595_6039</name>
</gene>
<accession>U7QA18</accession>
<comment type="caution">
    <text evidence="2">The sequence shown here is derived from an EMBL/GenBank/DDBJ whole genome shotgun (WGS) entry which is preliminary data.</text>
</comment>
<dbReference type="RefSeq" id="WP_023069697.1">
    <property type="nucleotide sequence ID" value="NZ_AUZM01000133.1"/>
</dbReference>